<proteinExistence type="inferred from homology"/>
<keyword evidence="8" id="KW-1185">Reference proteome</keyword>
<evidence type="ECO:0000313" key="7">
    <source>
        <dbReference type="EMBL" id="MFG6075761.1"/>
    </source>
</evidence>
<comment type="similarity">
    <text evidence="2">Belongs to the MipA/OmpV family.</text>
</comment>
<feature type="chain" id="PRO_5046559524" evidence="6">
    <location>
        <begin position="24"/>
        <end position="260"/>
    </location>
</feature>
<dbReference type="InterPro" id="IPR010583">
    <property type="entry name" value="MipA"/>
</dbReference>
<dbReference type="Proteomes" id="UP001605250">
    <property type="component" value="Unassembled WGS sequence"/>
</dbReference>
<comment type="subcellular location">
    <subcellularLocation>
        <location evidence="1">Cell outer membrane</location>
    </subcellularLocation>
</comment>
<dbReference type="PANTHER" id="PTHR38776:SF1">
    <property type="entry name" value="MLTA-INTERACTING PROTEIN-RELATED"/>
    <property type="match status" value="1"/>
</dbReference>
<comment type="caution">
    <text evidence="7">The sequence shown here is derived from an EMBL/GenBank/DDBJ whole genome shotgun (WGS) entry which is preliminary data.</text>
</comment>
<name>A0ABW7CHR6_9GAMM</name>
<organism evidence="7 8">
    <name type="scientific">Erwinia plantamica</name>
    <dbReference type="NCBI Taxonomy" id="3237104"/>
    <lineage>
        <taxon>Bacteria</taxon>
        <taxon>Pseudomonadati</taxon>
        <taxon>Pseudomonadota</taxon>
        <taxon>Gammaproteobacteria</taxon>
        <taxon>Enterobacterales</taxon>
        <taxon>Erwiniaceae</taxon>
        <taxon>Erwinia</taxon>
    </lineage>
</organism>
<reference evidence="7 8" key="1">
    <citation type="submission" date="2024-07" db="EMBL/GenBank/DDBJ databases">
        <title>Novel bacterial strain Erwinia sp. OPT-41 promoting growth of various crops.</title>
        <authorList>
            <person name="Egorshina A."/>
            <person name="Lukyantsev M.A."/>
            <person name="Golubev S.N."/>
            <person name="Muratova A.Y."/>
            <person name="Bulygina E.A."/>
        </authorList>
    </citation>
    <scope>NUCLEOTIDE SEQUENCE [LARGE SCALE GENOMIC DNA]</scope>
    <source>
        <strain evidence="7 8">OPT-41</strain>
    </source>
</reference>
<dbReference type="EMBL" id="JBGCUC010000004">
    <property type="protein sequence ID" value="MFG6075761.1"/>
    <property type="molecule type" value="Genomic_DNA"/>
</dbReference>
<evidence type="ECO:0000256" key="3">
    <source>
        <dbReference type="ARBA" id="ARBA00022729"/>
    </source>
</evidence>
<evidence type="ECO:0000256" key="2">
    <source>
        <dbReference type="ARBA" id="ARBA00005722"/>
    </source>
</evidence>
<sequence>MITRKALLYMAGLALTTSATARADSGDAQNSVTVGVGAQSAPRYSGSDQTRLQPVPVFQARHGAFFADAQKGIGYDLQSNSGLYLEHTLGYNLGRDDKNSDWRDGGNRLKGMGKIDPTVNTALAIGWQVTPWLSAEGKAVLPFSDDQGVNYQASLTLLPVQSESDTVALQTAALFGDARYMNTWYGVSQAQSQRSRFTRYRAPGGFYGIATSLIWSHQFDPHWGTLISAGYTWLGDRVADSPVVSRRNEATGTVGFTYTF</sequence>
<evidence type="ECO:0000256" key="5">
    <source>
        <dbReference type="ARBA" id="ARBA00023237"/>
    </source>
</evidence>
<evidence type="ECO:0000256" key="1">
    <source>
        <dbReference type="ARBA" id="ARBA00004442"/>
    </source>
</evidence>
<evidence type="ECO:0000256" key="4">
    <source>
        <dbReference type="ARBA" id="ARBA00023136"/>
    </source>
</evidence>
<protein>
    <submittedName>
        <fullName evidence="7">MipA/OmpV family protein</fullName>
    </submittedName>
</protein>
<gene>
    <name evidence="7" type="ORF">AB3U87_05205</name>
</gene>
<dbReference type="PANTHER" id="PTHR38776">
    <property type="entry name" value="MLTA-INTERACTING PROTEIN-RELATED"/>
    <property type="match status" value="1"/>
</dbReference>
<keyword evidence="4" id="KW-0472">Membrane</keyword>
<dbReference type="RefSeq" id="WP_394148633.1">
    <property type="nucleotide sequence ID" value="NZ_JBGCUC010000004.1"/>
</dbReference>
<keyword evidence="5" id="KW-0998">Cell outer membrane</keyword>
<dbReference type="Pfam" id="PF06629">
    <property type="entry name" value="MipA"/>
    <property type="match status" value="1"/>
</dbReference>
<accession>A0ABW7CHR6</accession>
<evidence type="ECO:0000313" key="8">
    <source>
        <dbReference type="Proteomes" id="UP001605250"/>
    </source>
</evidence>
<keyword evidence="3 6" id="KW-0732">Signal</keyword>
<evidence type="ECO:0000256" key="6">
    <source>
        <dbReference type="SAM" id="SignalP"/>
    </source>
</evidence>
<feature type="signal peptide" evidence="6">
    <location>
        <begin position="1"/>
        <end position="23"/>
    </location>
</feature>